<comment type="caution">
    <text evidence="2">The sequence shown here is derived from an EMBL/GenBank/DDBJ whole genome shotgun (WGS) entry which is preliminary data.</text>
</comment>
<evidence type="ECO:0000313" key="2">
    <source>
        <dbReference type="EMBL" id="KAA6393663.1"/>
    </source>
</evidence>
<evidence type="ECO:0000313" key="3">
    <source>
        <dbReference type="Proteomes" id="UP000324800"/>
    </source>
</evidence>
<protein>
    <submittedName>
        <fullName evidence="2">Uncharacterized protein</fullName>
    </submittedName>
</protein>
<reference evidence="2 3" key="1">
    <citation type="submission" date="2019-03" db="EMBL/GenBank/DDBJ databases">
        <title>Single cell metagenomics reveals metabolic interactions within the superorganism composed of flagellate Streblomastix strix and complex community of Bacteroidetes bacteria on its surface.</title>
        <authorList>
            <person name="Treitli S.C."/>
            <person name="Kolisko M."/>
            <person name="Husnik F."/>
            <person name="Keeling P."/>
            <person name="Hampl V."/>
        </authorList>
    </citation>
    <scope>NUCLEOTIDE SEQUENCE [LARGE SCALE GENOMIC DNA]</scope>
    <source>
        <strain evidence="2">ST1C</strain>
    </source>
</reference>
<organism evidence="2 3">
    <name type="scientific">Streblomastix strix</name>
    <dbReference type="NCBI Taxonomy" id="222440"/>
    <lineage>
        <taxon>Eukaryota</taxon>
        <taxon>Metamonada</taxon>
        <taxon>Preaxostyla</taxon>
        <taxon>Oxymonadida</taxon>
        <taxon>Streblomastigidae</taxon>
        <taxon>Streblomastix</taxon>
    </lineage>
</organism>
<proteinExistence type="predicted"/>
<dbReference type="EMBL" id="SNRW01002171">
    <property type="protein sequence ID" value="KAA6393663.1"/>
    <property type="molecule type" value="Genomic_DNA"/>
</dbReference>
<dbReference type="AlphaFoldDB" id="A0A5J4WG99"/>
<feature type="compositionally biased region" description="Acidic residues" evidence="1">
    <location>
        <begin position="235"/>
        <end position="246"/>
    </location>
</feature>
<evidence type="ECO:0000256" key="1">
    <source>
        <dbReference type="SAM" id="MobiDB-lite"/>
    </source>
</evidence>
<accession>A0A5J4WG99</accession>
<feature type="region of interest" description="Disordered" evidence="1">
    <location>
        <begin position="1"/>
        <end position="22"/>
    </location>
</feature>
<feature type="region of interest" description="Disordered" evidence="1">
    <location>
        <begin position="235"/>
        <end position="267"/>
    </location>
</feature>
<dbReference type="Proteomes" id="UP000324800">
    <property type="component" value="Unassembled WGS sequence"/>
</dbReference>
<sequence>MKKEDVNDDILHSNNRSPDHTTEDILTLSVVVTPPSSPNIQRNNASDLFVSQTEQQTELDSRRSVQQFSTPIPSFFIPIINQSQIIPQQLEQVNNSKQQEQQLISDGAFNVQMIDQIPIGQALALFLNGYQQCDEDEQKLILSHIRMDIEDYEQKERNEEQMLYQALCVDDDAQLDKDNQITDSSNIQQPIVQNQRIRMHDELFDDQNKYNNMQQDENEDFKSIDINRLINFSDLIEEDDEEESEEYTDKEQRGIDIDKKMPLFTYQ</sequence>
<gene>
    <name evidence="2" type="ORF">EZS28_010806</name>
</gene>
<feature type="compositionally biased region" description="Basic and acidic residues" evidence="1">
    <location>
        <begin position="247"/>
        <end position="261"/>
    </location>
</feature>
<name>A0A5J4WG99_9EUKA</name>